<gene>
    <name evidence="3" type="ordered locus">Mmcs_2819</name>
</gene>
<keyword evidence="2" id="KW-0812">Transmembrane</keyword>
<feature type="transmembrane region" description="Helical" evidence="2">
    <location>
        <begin position="183"/>
        <end position="201"/>
    </location>
</feature>
<reference evidence="3" key="1">
    <citation type="submission" date="2006-06" db="EMBL/GenBank/DDBJ databases">
        <title>Complete sequence of chromosome of Mycobacterium sp. MCS.</title>
        <authorList>
            <consortium name="US DOE Joint Genome Institute"/>
            <person name="Copeland A."/>
            <person name="Lucas S."/>
            <person name="Lapidus A."/>
            <person name="Barry K."/>
            <person name="Detter J.C."/>
            <person name="Glavina del Rio T."/>
            <person name="Hammon N."/>
            <person name="Israni S."/>
            <person name="Dalin E."/>
            <person name="Tice H."/>
            <person name="Pitluck S."/>
            <person name="Martinez M."/>
            <person name="Schmutz J."/>
            <person name="Larimer F."/>
            <person name="Land M."/>
            <person name="Hauser L."/>
            <person name="Kyrpides N."/>
            <person name="Kim E."/>
            <person name="Miller C.D."/>
            <person name="Hughes J.E."/>
            <person name="Anderson A.J."/>
            <person name="Sims R.C."/>
            <person name="Richardson P."/>
        </authorList>
    </citation>
    <scope>NUCLEOTIDE SEQUENCE [LARGE SCALE GENOMIC DNA]</scope>
    <source>
        <strain evidence="3">MCS</strain>
    </source>
</reference>
<feature type="transmembrane region" description="Helical" evidence="2">
    <location>
        <begin position="345"/>
        <end position="365"/>
    </location>
</feature>
<evidence type="ECO:0000313" key="3">
    <source>
        <dbReference type="EMBL" id="ABG08926.1"/>
    </source>
</evidence>
<feature type="region of interest" description="Disordered" evidence="1">
    <location>
        <begin position="211"/>
        <end position="231"/>
    </location>
</feature>
<keyword evidence="2" id="KW-1133">Transmembrane helix</keyword>
<dbReference type="AlphaFoldDB" id="A0A5Q5BL01"/>
<evidence type="ECO:0000256" key="2">
    <source>
        <dbReference type="SAM" id="Phobius"/>
    </source>
</evidence>
<sequence>MAGQARNDVIVEDAARGDGTRAGAAVRAYARAGGSRRLITAAIVGFVAFNAGSTWLFGIAGKCGILHFASQFSGGSERFDWLVQGCTVPASVQQILLPDFLVMAGYWLMFTAILIGGWWRITVPALQRAGWVLWLPSIAFACDAVEYVLLSALMYKRPDGQFAYRGDGGLLNFVQMAVSSAKWLAVAAMVVAGLVSAAAWFTRRDAVFPPAASPHPDPAPTDTEDDRTTGRGRGVLERLTTVLLVALTTYVVAWVLGLFMTHCAIDSGQLGPAYCAPPPIPPDHFYAPSVVFAVVGLTCLALGAVAGRRGTAVRAVGAVLVGVSLFLALWLVWAPALFRSLDDVGTPALIAAAVIAVSVAAGVAVGRPGTRWLALALRAVAVAGTALWALVVMYAVATSAEWAAPWGSLRLSATSRWSVIIAATILVVVYVMHTAARRRRLHPAGDQTES</sequence>
<feature type="transmembrane region" description="Helical" evidence="2">
    <location>
        <begin position="372"/>
        <end position="397"/>
    </location>
</feature>
<proteinExistence type="predicted"/>
<feature type="transmembrane region" description="Helical" evidence="2">
    <location>
        <begin position="38"/>
        <end position="60"/>
    </location>
</feature>
<name>A0A5Q5BL01_MYCSS</name>
<evidence type="ECO:0000256" key="1">
    <source>
        <dbReference type="SAM" id="MobiDB-lite"/>
    </source>
</evidence>
<feature type="transmembrane region" description="Helical" evidence="2">
    <location>
        <begin position="312"/>
        <end position="333"/>
    </location>
</feature>
<dbReference type="EMBL" id="CP000384">
    <property type="protein sequence ID" value="ABG08926.1"/>
    <property type="molecule type" value="Genomic_DNA"/>
</dbReference>
<organism evidence="3">
    <name type="scientific">Mycobacterium sp. (strain MCS)</name>
    <dbReference type="NCBI Taxonomy" id="164756"/>
    <lineage>
        <taxon>Bacteria</taxon>
        <taxon>Bacillati</taxon>
        <taxon>Actinomycetota</taxon>
        <taxon>Actinomycetes</taxon>
        <taxon>Mycobacteriales</taxon>
        <taxon>Mycobacteriaceae</taxon>
        <taxon>Mycobacterium</taxon>
    </lineage>
</organism>
<protein>
    <submittedName>
        <fullName evidence="3">Uncharacterized protein</fullName>
    </submittedName>
</protein>
<feature type="transmembrane region" description="Helical" evidence="2">
    <location>
        <begin position="241"/>
        <end position="265"/>
    </location>
</feature>
<feature type="transmembrane region" description="Helical" evidence="2">
    <location>
        <begin position="100"/>
        <end position="119"/>
    </location>
</feature>
<feature type="transmembrane region" description="Helical" evidence="2">
    <location>
        <begin position="131"/>
        <end position="155"/>
    </location>
</feature>
<keyword evidence="2" id="KW-0472">Membrane</keyword>
<accession>A0A5Q5BL01</accession>
<dbReference type="KEGG" id="mmc:Mmcs_2819"/>
<feature type="transmembrane region" description="Helical" evidence="2">
    <location>
        <begin position="417"/>
        <end position="436"/>
    </location>
</feature>
<feature type="transmembrane region" description="Helical" evidence="2">
    <location>
        <begin position="285"/>
        <end position="305"/>
    </location>
</feature>